<dbReference type="Proteomes" id="UP000886653">
    <property type="component" value="Unassembled WGS sequence"/>
</dbReference>
<sequence length="106" mass="11904">MTKFTYSGTNWTGPKRSIAHDLRSLTNYGGSTVPKRTQGWTIWEPFSLISTSCQYDIRMRSISYRHLSSPARPIGARFCLLTAIQTCIQGSSEGPGKPIKRLFANF</sequence>
<reference evidence="1" key="1">
    <citation type="submission" date="2013-11" db="EMBL/GenBank/DDBJ databases">
        <title>Genome sequence of the fusiform rust pathogen reveals effectors for host alternation and coevolution with pine.</title>
        <authorList>
            <consortium name="DOE Joint Genome Institute"/>
            <person name="Smith K."/>
            <person name="Pendleton A."/>
            <person name="Kubisiak T."/>
            <person name="Anderson C."/>
            <person name="Salamov A."/>
            <person name="Aerts A."/>
            <person name="Riley R."/>
            <person name="Clum A."/>
            <person name="Lindquist E."/>
            <person name="Ence D."/>
            <person name="Campbell M."/>
            <person name="Kronenberg Z."/>
            <person name="Feau N."/>
            <person name="Dhillon B."/>
            <person name="Hamelin R."/>
            <person name="Burleigh J."/>
            <person name="Smith J."/>
            <person name="Yandell M."/>
            <person name="Nelson C."/>
            <person name="Grigoriev I."/>
            <person name="Davis J."/>
        </authorList>
    </citation>
    <scope>NUCLEOTIDE SEQUENCE</scope>
    <source>
        <strain evidence="1">G11</strain>
    </source>
</reference>
<accession>A0A9P6N6P2</accession>
<dbReference type="EMBL" id="MU167433">
    <property type="protein sequence ID" value="KAG0140579.1"/>
    <property type="molecule type" value="Genomic_DNA"/>
</dbReference>
<gene>
    <name evidence="1" type="ORF">CROQUDRAFT_99922</name>
</gene>
<keyword evidence="2" id="KW-1185">Reference proteome</keyword>
<name>A0A9P6N6P2_9BASI</name>
<comment type="caution">
    <text evidence="1">The sequence shown here is derived from an EMBL/GenBank/DDBJ whole genome shotgun (WGS) entry which is preliminary data.</text>
</comment>
<evidence type="ECO:0000313" key="1">
    <source>
        <dbReference type="EMBL" id="KAG0140579.1"/>
    </source>
</evidence>
<proteinExistence type="predicted"/>
<organism evidence="1 2">
    <name type="scientific">Cronartium quercuum f. sp. fusiforme G11</name>
    <dbReference type="NCBI Taxonomy" id="708437"/>
    <lineage>
        <taxon>Eukaryota</taxon>
        <taxon>Fungi</taxon>
        <taxon>Dikarya</taxon>
        <taxon>Basidiomycota</taxon>
        <taxon>Pucciniomycotina</taxon>
        <taxon>Pucciniomycetes</taxon>
        <taxon>Pucciniales</taxon>
        <taxon>Coleosporiaceae</taxon>
        <taxon>Cronartium</taxon>
    </lineage>
</organism>
<protein>
    <submittedName>
        <fullName evidence="1">Uncharacterized protein</fullName>
    </submittedName>
</protein>
<dbReference type="AlphaFoldDB" id="A0A9P6N6P2"/>
<evidence type="ECO:0000313" key="2">
    <source>
        <dbReference type="Proteomes" id="UP000886653"/>
    </source>
</evidence>